<feature type="compositionally biased region" description="Polar residues" evidence="1">
    <location>
        <begin position="345"/>
        <end position="356"/>
    </location>
</feature>
<feature type="compositionally biased region" description="Basic residues" evidence="1">
    <location>
        <begin position="223"/>
        <end position="235"/>
    </location>
</feature>
<feature type="compositionally biased region" description="Basic and acidic residues" evidence="1">
    <location>
        <begin position="129"/>
        <end position="146"/>
    </location>
</feature>
<feature type="compositionally biased region" description="Polar residues" evidence="1">
    <location>
        <begin position="366"/>
        <end position="382"/>
    </location>
</feature>
<accession>C8VP79</accession>
<dbReference type="AlphaFoldDB" id="Q5BAH0"/>
<dbReference type="Proteomes" id="UP000000560">
    <property type="component" value="Chromosome VII"/>
</dbReference>
<dbReference type="eggNOG" id="ENOG502SYKX">
    <property type="taxonomic scope" value="Eukaryota"/>
</dbReference>
<dbReference type="GeneID" id="2875416"/>
<feature type="compositionally biased region" description="Basic and acidic residues" evidence="1">
    <location>
        <begin position="323"/>
        <end position="342"/>
    </location>
</feature>
<dbReference type="STRING" id="227321.Q5BAH0"/>
<feature type="compositionally biased region" description="Low complexity" evidence="1">
    <location>
        <begin position="199"/>
        <end position="215"/>
    </location>
</feature>
<feature type="compositionally biased region" description="Polar residues" evidence="1">
    <location>
        <begin position="434"/>
        <end position="447"/>
    </location>
</feature>
<feature type="compositionally biased region" description="Polar residues" evidence="1">
    <location>
        <begin position="153"/>
        <end position="167"/>
    </location>
</feature>
<evidence type="ECO:0000313" key="2">
    <source>
        <dbReference type="EMBL" id="CBF86901.1"/>
    </source>
</evidence>
<proteinExistence type="predicted"/>
<evidence type="ECO:0000313" key="3">
    <source>
        <dbReference type="Proteomes" id="UP000000560"/>
    </source>
</evidence>
<reference evidence="3" key="1">
    <citation type="journal article" date="2005" name="Nature">
        <title>Sequencing of Aspergillus nidulans and comparative analysis with A. fumigatus and A. oryzae.</title>
        <authorList>
            <person name="Galagan J.E."/>
            <person name="Calvo S.E."/>
            <person name="Cuomo C."/>
            <person name="Ma L.J."/>
            <person name="Wortman J.R."/>
            <person name="Batzoglou S."/>
            <person name="Lee S.I."/>
            <person name="Basturkmen M."/>
            <person name="Spevak C.C."/>
            <person name="Clutterbuck J."/>
            <person name="Kapitonov V."/>
            <person name="Jurka J."/>
            <person name="Scazzocchio C."/>
            <person name="Farman M."/>
            <person name="Butler J."/>
            <person name="Purcell S."/>
            <person name="Harris S."/>
            <person name="Braus G.H."/>
            <person name="Draht O."/>
            <person name="Busch S."/>
            <person name="D'Enfert C."/>
            <person name="Bouchier C."/>
            <person name="Goldman G.H."/>
            <person name="Bell-Pedersen D."/>
            <person name="Griffiths-Jones S."/>
            <person name="Doonan J.H."/>
            <person name="Yu J."/>
            <person name="Vienken K."/>
            <person name="Pain A."/>
            <person name="Freitag M."/>
            <person name="Selker E.U."/>
            <person name="Archer D.B."/>
            <person name="Penalva M.A."/>
            <person name="Oakley B.R."/>
            <person name="Momany M."/>
            <person name="Tanaka T."/>
            <person name="Kumagai T."/>
            <person name="Asai K."/>
            <person name="Machida M."/>
            <person name="Nierman W.C."/>
            <person name="Denning D.W."/>
            <person name="Caddick M."/>
            <person name="Hynes M."/>
            <person name="Paoletti M."/>
            <person name="Fischer R."/>
            <person name="Miller B."/>
            <person name="Dyer P."/>
            <person name="Sachs M.S."/>
            <person name="Osmani S.A."/>
            <person name="Birren B.W."/>
        </authorList>
    </citation>
    <scope>NUCLEOTIDE SEQUENCE [LARGE SCALE GENOMIC DNA]</scope>
    <source>
        <strain evidence="3">FGSC A4 / ATCC 38163 / CBS 112.46 / NRRL 194 / M139</strain>
    </source>
</reference>
<feature type="region of interest" description="Disordered" evidence="1">
    <location>
        <begin position="291"/>
        <end position="398"/>
    </location>
</feature>
<feature type="compositionally biased region" description="Polar residues" evidence="1">
    <location>
        <begin position="177"/>
        <end position="194"/>
    </location>
</feature>
<feature type="compositionally biased region" description="Polar residues" evidence="1">
    <location>
        <begin position="236"/>
        <end position="246"/>
    </location>
</feature>
<keyword evidence="3" id="KW-1185">Reference proteome</keyword>
<feature type="region of interest" description="Disordered" evidence="1">
    <location>
        <begin position="75"/>
        <end position="278"/>
    </location>
</feature>
<feature type="region of interest" description="Disordered" evidence="1">
    <location>
        <begin position="434"/>
        <end position="484"/>
    </location>
</feature>
<dbReference type="InParanoid" id="Q5BAH0"/>
<dbReference type="OMA" id="WVNPWRK"/>
<dbReference type="EMBL" id="BN001307">
    <property type="protein sequence ID" value="CBF86901.1"/>
    <property type="molecule type" value="Genomic_DNA"/>
</dbReference>
<dbReference type="RefSeq" id="XP_660064.1">
    <property type="nucleotide sequence ID" value="XM_654972.2"/>
</dbReference>
<feature type="region of interest" description="Disordered" evidence="1">
    <location>
        <begin position="1"/>
        <end position="38"/>
    </location>
</feature>
<feature type="compositionally biased region" description="Polar residues" evidence="1">
    <location>
        <begin position="570"/>
        <end position="591"/>
    </location>
</feature>
<reference evidence="3" key="2">
    <citation type="journal article" date="2009" name="Fungal Genet. Biol.">
        <title>The 2008 update of the Aspergillus nidulans genome annotation: a community effort.</title>
        <authorList>
            <person name="Wortman J.R."/>
            <person name="Gilsenan J.M."/>
            <person name="Joardar V."/>
            <person name="Deegan J."/>
            <person name="Clutterbuck J."/>
            <person name="Andersen M.R."/>
            <person name="Archer D."/>
            <person name="Bencina M."/>
            <person name="Braus G."/>
            <person name="Coutinho P."/>
            <person name="von Dohren H."/>
            <person name="Doonan J."/>
            <person name="Driessen A.J."/>
            <person name="Durek P."/>
            <person name="Espeso E."/>
            <person name="Fekete E."/>
            <person name="Flipphi M."/>
            <person name="Estrada C.G."/>
            <person name="Geysens S."/>
            <person name="Goldman G."/>
            <person name="de Groot P.W."/>
            <person name="Hansen K."/>
            <person name="Harris S.D."/>
            <person name="Heinekamp T."/>
            <person name="Helmstaedt K."/>
            <person name="Henrissat B."/>
            <person name="Hofmann G."/>
            <person name="Homan T."/>
            <person name="Horio T."/>
            <person name="Horiuchi H."/>
            <person name="James S."/>
            <person name="Jones M."/>
            <person name="Karaffa L."/>
            <person name="Karanyi Z."/>
            <person name="Kato M."/>
            <person name="Keller N."/>
            <person name="Kelly D.E."/>
            <person name="Kiel J.A."/>
            <person name="Kim J.M."/>
            <person name="van der Klei I.J."/>
            <person name="Klis F.M."/>
            <person name="Kovalchuk A."/>
            <person name="Krasevec N."/>
            <person name="Kubicek C.P."/>
            <person name="Liu B."/>
            <person name="Maccabe A."/>
            <person name="Meyer V."/>
            <person name="Mirabito P."/>
            <person name="Miskei M."/>
            <person name="Mos M."/>
            <person name="Mullins J."/>
            <person name="Nelson D.R."/>
            <person name="Nielsen J."/>
            <person name="Oakley B.R."/>
            <person name="Osmani S.A."/>
            <person name="Pakula T."/>
            <person name="Paszewski A."/>
            <person name="Paulsen I."/>
            <person name="Pilsyk S."/>
            <person name="Pocsi I."/>
            <person name="Punt P.J."/>
            <person name="Ram A.F."/>
            <person name="Ren Q."/>
            <person name="Robellet X."/>
            <person name="Robson G."/>
            <person name="Seiboth B."/>
            <person name="van Solingen P."/>
            <person name="Specht T."/>
            <person name="Sun J."/>
            <person name="Taheri-Talesh N."/>
            <person name="Takeshita N."/>
            <person name="Ussery D."/>
            <person name="vanKuyk P.A."/>
            <person name="Visser H."/>
            <person name="van de Vondervoort P.J."/>
            <person name="de Vries R.P."/>
            <person name="Walton J."/>
            <person name="Xiang X."/>
            <person name="Xiong Y."/>
            <person name="Zeng A.P."/>
            <person name="Brandt B.W."/>
            <person name="Cornell M.J."/>
            <person name="van den Hondel C.A."/>
            <person name="Visser J."/>
            <person name="Oliver S.G."/>
            <person name="Turner G."/>
        </authorList>
    </citation>
    <scope>GENOME REANNOTATION</scope>
    <source>
        <strain evidence="3">FGSC A4 / ATCC 38163 / CBS 112.46 / NRRL 194 / M139</strain>
    </source>
</reference>
<protein>
    <submittedName>
        <fullName evidence="2">Uncharacterized protein</fullName>
    </submittedName>
</protein>
<accession>Q5BAH0</accession>
<organism evidence="2 3">
    <name type="scientific">Emericella nidulans (strain FGSC A4 / ATCC 38163 / CBS 112.46 / NRRL 194 / M139)</name>
    <name type="common">Aspergillus nidulans</name>
    <dbReference type="NCBI Taxonomy" id="227321"/>
    <lineage>
        <taxon>Eukaryota</taxon>
        <taxon>Fungi</taxon>
        <taxon>Dikarya</taxon>
        <taxon>Ascomycota</taxon>
        <taxon>Pezizomycotina</taxon>
        <taxon>Eurotiomycetes</taxon>
        <taxon>Eurotiomycetidae</taxon>
        <taxon>Eurotiales</taxon>
        <taxon>Aspergillaceae</taxon>
        <taxon>Aspergillus</taxon>
        <taxon>Aspergillus subgen. Nidulantes</taxon>
    </lineage>
</organism>
<feature type="region of interest" description="Disordered" evidence="1">
    <location>
        <begin position="520"/>
        <end position="597"/>
    </location>
</feature>
<dbReference type="VEuPathDB" id="FungiDB:AN2460"/>
<sequence length="642" mass="69604">MPPAPRRPISPLALETCAPLDTDTDTCSLAGSDDELDPGQLLAQRRRIERLGEAYLKGTPLFILSASLRGPLDKNWVNPWKKYRRNDNGPTEPQVIPETNSRKRRHHQSPPVATHSKPTDTRRASSHAETPRKAVPRIDSRDRTIRLEPPASGSRSPRFIQSNSTDTRWLKKDKVSTRFQTIDPPTSPTASISIRQPKGGVSTGSPSVSGAGTASFDSARPLRIQRPKPSAHHKSSPTSRSETYSALSDGRAPEANSRNDDSQSGNGGGSVYVVSSSSQLPKFEYRLKQRRESYAKVKNPPLPQRTEDKVGEAAAVEDGAEQPPRKSPLELHPEPTARRKAGDSLTWTNTPNTIENPSAELLDEAQASQTKISTTSENNLPSAQHAPGNPPPPDNLTSLYSIAVSKATSNRTEDQTNDQHYSTQAAVMMAQKSFQNDLRSPRDTSQTSAKKRRASQSSSKQSPNPVNITPFHKLNDPGLDTVDGVGNRENGVPLISTQYIIDAATPFTFSTEKKAGFRTLSSGMDKSKTKKRRTTSFAVSSPSGAPSDHLTSDEEGAKNAMQDQPAGTGASPSGSQRSAFPMTLTGTTPPTAQEARNAESFDLSQAIAEAGSWLQQSFEINKDITHCRTTALPQSYSANPTH</sequence>
<dbReference type="KEGG" id="ani:ANIA_02460"/>
<dbReference type="OrthoDB" id="5419922at2759"/>
<name>Q5BAH0_EMENI</name>
<dbReference type="HOGENOM" id="CLU_397937_0_0_1"/>
<gene>
    <name evidence="2" type="ORF">ANIA_02460</name>
</gene>
<evidence type="ECO:0000256" key="1">
    <source>
        <dbReference type="SAM" id="MobiDB-lite"/>
    </source>
</evidence>